<organism evidence="4 5">
    <name type="scientific">Rariglobus hedericola</name>
    <dbReference type="NCBI Taxonomy" id="2597822"/>
    <lineage>
        <taxon>Bacteria</taxon>
        <taxon>Pseudomonadati</taxon>
        <taxon>Verrucomicrobiota</taxon>
        <taxon>Opitutia</taxon>
        <taxon>Opitutales</taxon>
        <taxon>Opitutaceae</taxon>
        <taxon>Rariglobus</taxon>
    </lineage>
</organism>
<reference evidence="4 5" key="1">
    <citation type="submission" date="2019-07" db="EMBL/GenBank/DDBJ databases">
        <title>Description of 53C-WASEF.</title>
        <authorList>
            <person name="Pitt A."/>
            <person name="Hahn M.W."/>
        </authorList>
    </citation>
    <scope>NUCLEOTIDE SEQUENCE [LARGE SCALE GENOMIC DNA]</scope>
    <source>
        <strain evidence="4 5">53C-WASEF</strain>
    </source>
</reference>
<keyword evidence="1" id="KW-0812">Transmembrane</keyword>
<dbReference type="InterPro" id="IPR055396">
    <property type="entry name" value="DUF7088"/>
</dbReference>
<dbReference type="Proteomes" id="UP000315648">
    <property type="component" value="Unassembled WGS sequence"/>
</dbReference>
<evidence type="ECO:0000313" key="4">
    <source>
        <dbReference type="EMBL" id="TSJ79097.1"/>
    </source>
</evidence>
<name>A0A556QR32_9BACT</name>
<feature type="domain" description="DUF7088" evidence="3">
    <location>
        <begin position="47"/>
        <end position="134"/>
    </location>
</feature>
<dbReference type="RefSeq" id="WP_144229440.1">
    <property type="nucleotide sequence ID" value="NZ_CBCRVV010000005.1"/>
</dbReference>
<proteinExistence type="predicted"/>
<keyword evidence="5" id="KW-1185">Reference proteome</keyword>
<keyword evidence="1" id="KW-0472">Membrane</keyword>
<dbReference type="OrthoDB" id="176999at2"/>
<keyword evidence="1" id="KW-1133">Transmembrane helix</keyword>
<evidence type="ECO:0000313" key="5">
    <source>
        <dbReference type="Proteomes" id="UP000315648"/>
    </source>
</evidence>
<sequence>MAKIPTFRSVRWVRTLNLLAQAVLFVTLFAGLNYLAVNYAWRFDLTENRSHSLSPETTAYLKNLSQPVRIIVTLTETSDNADVTQAYRDVSGLLREYVYTTAGNERGKISVEFLDVYQRRRDAEALGIEQPNTIVVLVGNKPRIIQLDELYQVENNEKKAFRGEQIFTSAILELSSPTQKKIYFLTGHGEMSLDDVSAERGLSGLEAELKARNFAVEPIDLAQSRKIPDDAAVIVIAGPQGRFDAIEEELLRQYLSNRAGRVLALLAPGYPTGLDNLLFDWGVLVDDVLIYDRSASGQTETGDLILPALDEKHALTRSLLSYKIPLRFGLSRSVRPDPGRTLDPNLVVTPLVATTEQAWGERNYRERVTPSYDVGVDLPGRVIVVTASERLPSRKILNTPDFSVPSGRLVAYGSADWIANGRLGVIGNLSFFLSAVNWATDRDIDFKVPARPIAKFQLSLSEEQLQRLRYSLIFALPGLAAVIGLIVYWTRRN</sequence>
<gene>
    <name evidence="4" type="ORF">FPL22_07340</name>
</gene>
<dbReference type="Pfam" id="PF23357">
    <property type="entry name" value="DUF7088"/>
    <property type="match status" value="1"/>
</dbReference>
<protein>
    <submittedName>
        <fullName evidence="4">ABC transporter</fullName>
    </submittedName>
</protein>
<feature type="transmembrane region" description="Helical" evidence="1">
    <location>
        <begin position="468"/>
        <end position="489"/>
    </location>
</feature>
<comment type="caution">
    <text evidence="4">The sequence shown here is derived from an EMBL/GenBank/DDBJ whole genome shotgun (WGS) entry which is preliminary data.</text>
</comment>
<dbReference type="EMBL" id="VMBG01000001">
    <property type="protein sequence ID" value="TSJ79097.1"/>
    <property type="molecule type" value="Genomic_DNA"/>
</dbReference>
<accession>A0A556QR32</accession>
<dbReference type="InterPro" id="IPR019196">
    <property type="entry name" value="ABC_transp_unknown"/>
</dbReference>
<dbReference type="AlphaFoldDB" id="A0A556QR32"/>
<feature type="domain" description="ABC-type uncharacterised transport system" evidence="2">
    <location>
        <begin position="179"/>
        <end position="363"/>
    </location>
</feature>
<dbReference type="Pfam" id="PF09822">
    <property type="entry name" value="ABC_transp_aux"/>
    <property type="match status" value="1"/>
</dbReference>
<evidence type="ECO:0000259" key="3">
    <source>
        <dbReference type="Pfam" id="PF23357"/>
    </source>
</evidence>
<evidence type="ECO:0000256" key="1">
    <source>
        <dbReference type="SAM" id="Phobius"/>
    </source>
</evidence>
<evidence type="ECO:0000259" key="2">
    <source>
        <dbReference type="Pfam" id="PF09822"/>
    </source>
</evidence>